<comment type="caution">
    <text evidence="6">The sequence shown here is derived from an EMBL/GenBank/DDBJ whole genome shotgun (WGS) entry which is preliminary data.</text>
</comment>
<reference evidence="6" key="1">
    <citation type="journal article" date="2021" name="PeerJ">
        <title>Extensive microbial diversity within the chicken gut microbiome revealed by metagenomics and culture.</title>
        <authorList>
            <person name="Gilroy R."/>
            <person name="Ravi A."/>
            <person name="Getino M."/>
            <person name="Pursley I."/>
            <person name="Horton D.L."/>
            <person name="Alikhan N.F."/>
            <person name="Baker D."/>
            <person name="Gharbi K."/>
            <person name="Hall N."/>
            <person name="Watson M."/>
            <person name="Adriaenssens E.M."/>
            <person name="Foster-Nyarko E."/>
            <person name="Jarju S."/>
            <person name="Secka A."/>
            <person name="Antonio M."/>
            <person name="Oren A."/>
            <person name="Chaudhuri R.R."/>
            <person name="La Ragione R."/>
            <person name="Hildebrand F."/>
            <person name="Pallen M.J."/>
        </authorList>
    </citation>
    <scope>NUCLEOTIDE SEQUENCE</scope>
    <source>
        <strain evidence="6">687</strain>
    </source>
</reference>
<dbReference type="Gene3D" id="3.50.50.60">
    <property type="entry name" value="FAD/NAD(P)-binding domain"/>
    <property type="match status" value="2"/>
</dbReference>
<keyword evidence="2" id="KW-0288">FMN</keyword>
<feature type="transmembrane region" description="Helical" evidence="4">
    <location>
        <begin position="6"/>
        <end position="23"/>
    </location>
</feature>
<dbReference type="EMBL" id="JAHLFG010000028">
    <property type="protein sequence ID" value="MBU3826387.1"/>
    <property type="molecule type" value="Genomic_DNA"/>
</dbReference>
<dbReference type="PIRSF" id="PIRSF000141">
    <property type="entry name" value="Anaerobic_G3P_dh"/>
    <property type="match status" value="1"/>
</dbReference>
<dbReference type="Proteomes" id="UP000824150">
    <property type="component" value="Unassembled WGS sequence"/>
</dbReference>
<dbReference type="InterPro" id="IPR009158">
    <property type="entry name" value="G3P_DH_GlpB_su"/>
</dbReference>
<evidence type="ECO:0000256" key="4">
    <source>
        <dbReference type="SAM" id="Phobius"/>
    </source>
</evidence>
<keyword evidence="4" id="KW-1133">Transmembrane helix</keyword>
<evidence type="ECO:0000313" key="6">
    <source>
        <dbReference type="EMBL" id="MBU3826387.1"/>
    </source>
</evidence>
<gene>
    <name evidence="6" type="primary">glpB</name>
    <name evidence="6" type="ORF">IAA31_02725</name>
</gene>
<evidence type="ECO:0000259" key="5">
    <source>
        <dbReference type="Pfam" id="PF00890"/>
    </source>
</evidence>
<feature type="domain" description="FAD-dependent oxidoreductase 2 FAD-binding" evidence="5">
    <location>
        <begin position="5"/>
        <end position="405"/>
    </location>
</feature>
<dbReference type="EC" id="1.1.5.3" evidence="6"/>
<protein>
    <submittedName>
        <fullName evidence="6">Anaerobic glycerol-3-phosphate dehydrogenase subunit B</fullName>
        <ecNumber evidence="6">1.1.5.3</ecNumber>
    </submittedName>
</protein>
<keyword evidence="4" id="KW-0472">Membrane</keyword>
<accession>A0A9E2KN57</accession>
<proteinExistence type="predicted"/>
<dbReference type="Pfam" id="PF00890">
    <property type="entry name" value="FAD_binding_2"/>
    <property type="match status" value="1"/>
</dbReference>
<keyword evidence="3 6" id="KW-0560">Oxidoreductase</keyword>
<evidence type="ECO:0000313" key="7">
    <source>
        <dbReference type="Proteomes" id="UP000824150"/>
    </source>
</evidence>
<keyword evidence="1" id="KW-0285">Flavoprotein</keyword>
<evidence type="ECO:0000256" key="2">
    <source>
        <dbReference type="ARBA" id="ARBA00022643"/>
    </source>
</evidence>
<organism evidence="6 7">
    <name type="scientific">Candidatus Anaerobiospirillum merdipullorum</name>
    <dbReference type="NCBI Taxonomy" id="2838450"/>
    <lineage>
        <taxon>Bacteria</taxon>
        <taxon>Pseudomonadati</taxon>
        <taxon>Pseudomonadota</taxon>
        <taxon>Gammaproteobacteria</taxon>
        <taxon>Aeromonadales</taxon>
        <taxon>Succinivibrionaceae</taxon>
        <taxon>Anaerobiospirillum</taxon>
    </lineage>
</organism>
<evidence type="ECO:0000256" key="1">
    <source>
        <dbReference type="ARBA" id="ARBA00022630"/>
    </source>
</evidence>
<sequence>MERSDVVVIGGGISGLLCAIWSAQRGRKVRVLSYGQGALTVAGGVIDLYGYEPDGSEVENPLAAIAKLKAPHPYALVGVDTVKAAVESFIALTTEAGYPYVGDGERNLQIPTAIGTFKPSGMAPQCLDGKVFDEAEHIIVMGFKLLKDFFPELIANGCRTYFAGSKSVGERMVELSFEQGRGYRDVSALDVARELSKPGMIDKVVAQLKGSLEPNTVLIFPPVLGERADYRYWQELQDKLGCKVVETSSMPPSVTGLRLDRLLRDYARQLQVDIIDKAHVTGAQVEDGTCLYVTTQNYGRVLHYAADNFVLATGGVFGGGLIAKMGRMIEPIFNLELDVPEDQSNWSYQHLFAGKAQPFASYGVAVNEKLQPLTKEGAVAVSNVRVVGRSLAGYDFCFEKSGNGVAVATAYAASQQV</sequence>
<reference evidence="6" key="2">
    <citation type="submission" date="2021-04" db="EMBL/GenBank/DDBJ databases">
        <authorList>
            <person name="Gilroy R."/>
        </authorList>
    </citation>
    <scope>NUCLEOTIDE SEQUENCE</scope>
    <source>
        <strain evidence="6">687</strain>
    </source>
</reference>
<keyword evidence="4" id="KW-0812">Transmembrane</keyword>
<name>A0A9E2KN57_9GAMM</name>
<dbReference type="GO" id="GO:0004368">
    <property type="term" value="F:glycerol-3-phosphate dehydrogenase (quinone) activity"/>
    <property type="evidence" value="ECO:0007669"/>
    <property type="project" value="UniProtKB-EC"/>
</dbReference>
<dbReference type="InterPro" id="IPR036188">
    <property type="entry name" value="FAD/NAD-bd_sf"/>
</dbReference>
<dbReference type="PRINTS" id="PR00411">
    <property type="entry name" value="PNDRDTASEI"/>
</dbReference>
<dbReference type="SUPFAM" id="SSF51905">
    <property type="entry name" value="FAD/NAD(P)-binding domain"/>
    <property type="match status" value="1"/>
</dbReference>
<evidence type="ECO:0000256" key="3">
    <source>
        <dbReference type="ARBA" id="ARBA00023002"/>
    </source>
</evidence>
<dbReference type="GO" id="GO:0009331">
    <property type="term" value="C:glycerol-3-phosphate dehydrogenase (FAD) complex"/>
    <property type="evidence" value="ECO:0007669"/>
    <property type="project" value="InterPro"/>
</dbReference>
<dbReference type="InterPro" id="IPR003953">
    <property type="entry name" value="FAD-dep_OxRdtase_2_FAD-bd"/>
</dbReference>
<dbReference type="NCBIfam" id="TIGR03378">
    <property type="entry name" value="glycerol3P_GlpB"/>
    <property type="match status" value="1"/>
</dbReference>
<dbReference type="AlphaFoldDB" id="A0A9E2KN57"/>